<dbReference type="EMBL" id="CP031165">
    <property type="protein sequence ID" value="AXV06765.1"/>
    <property type="molecule type" value="Genomic_DNA"/>
</dbReference>
<keyword evidence="1" id="KW-0812">Transmembrane</keyword>
<keyword evidence="1" id="KW-1133">Transmembrane helix</keyword>
<reference evidence="2 3" key="1">
    <citation type="submission" date="2018-09" db="EMBL/GenBank/DDBJ databases">
        <title>Complete genome sequence of Euzebya sp. DY32-46 isolated from seawater of Pacific Ocean.</title>
        <authorList>
            <person name="Xu L."/>
            <person name="Wu Y.-H."/>
            <person name="Xu X.-W."/>
        </authorList>
    </citation>
    <scope>NUCLEOTIDE SEQUENCE [LARGE SCALE GENOMIC DNA]</scope>
    <source>
        <strain evidence="2 3">DY32-46</strain>
    </source>
</reference>
<sequence length="161" mass="15439">MFLVVWGLASLVGPFLGAVAGVAFVAVLGVDDLFGTGGVGTLGEFTFGIAAFFGVVVGGFLGFVTGMVSGLLAGAAAAGTFRRLSPPLVGVVAGLVGATIVFLVVAGTGFGAGGAFLALTAGFSAVGFLALYLIASGAASRAATAAARADAETATPSTPFN</sequence>
<accession>A0A346XX18</accession>
<protein>
    <recommendedName>
        <fullName evidence="4">DUF5518 domain-containing protein</fullName>
    </recommendedName>
</protein>
<evidence type="ECO:0008006" key="4">
    <source>
        <dbReference type="Google" id="ProtNLM"/>
    </source>
</evidence>
<feature type="transmembrane region" description="Helical" evidence="1">
    <location>
        <begin position="88"/>
        <end position="110"/>
    </location>
</feature>
<dbReference type="KEGG" id="euz:DVS28_a2081"/>
<feature type="transmembrane region" description="Helical" evidence="1">
    <location>
        <begin position="49"/>
        <end position="76"/>
    </location>
</feature>
<evidence type="ECO:0000313" key="3">
    <source>
        <dbReference type="Proteomes" id="UP000264006"/>
    </source>
</evidence>
<gene>
    <name evidence="2" type="ORF">DVS28_a2081</name>
</gene>
<evidence type="ECO:0000313" key="2">
    <source>
        <dbReference type="EMBL" id="AXV06765.1"/>
    </source>
</evidence>
<name>A0A346XX18_9ACTN</name>
<dbReference type="Proteomes" id="UP000264006">
    <property type="component" value="Chromosome"/>
</dbReference>
<organism evidence="2 3">
    <name type="scientific">Euzebya pacifica</name>
    <dbReference type="NCBI Taxonomy" id="1608957"/>
    <lineage>
        <taxon>Bacteria</taxon>
        <taxon>Bacillati</taxon>
        <taxon>Actinomycetota</taxon>
        <taxon>Nitriliruptoria</taxon>
        <taxon>Euzebyales</taxon>
    </lineage>
</organism>
<evidence type="ECO:0000256" key="1">
    <source>
        <dbReference type="SAM" id="Phobius"/>
    </source>
</evidence>
<dbReference type="AlphaFoldDB" id="A0A346XX18"/>
<keyword evidence="1" id="KW-0472">Membrane</keyword>
<feature type="transmembrane region" description="Helical" evidence="1">
    <location>
        <begin position="116"/>
        <end position="135"/>
    </location>
</feature>
<proteinExistence type="predicted"/>
<keyword evidence="3" id="KW-1185">Reference proteome</keyword>